<dbReference type="Pfam" id="PF01490">
    <property type="entry name" value="Aa_trans"/>
    <property type="match status" value="1"/>
</dbReference>
<dbReference type="EMBL" id="JAAPAO010000328">
    <property type="protein sequence ID" value="KAF4663068.1"/>
    <property type="molecule type" value="Genomic_DNA"/>
</dbReference>
<evidence type="ECO:0000259" key="7">
    <source>
        <dbReference type="Pfam" id="PF01490"/>
    </source>
</evidence>
<feature type="transmembrane region" description="Helical" evidence="6">
    <location>
        <begin position="1066"/>
        <end position="1091"/>
    </location>
</feature>
<dbReference type="OrthoDB" id="409395at2759"/>
<keyword evidence="4 6" id="KW-0472">Membrane</keyword>
<feature type="region of interest" description="Disordered" evidence="5">
    <location>
        <begin position="699"/>
        <end position="720"/>
    </location>
</feature>
<dbReference type="SUPFAM" id="SSF50969">
    <property type="entry name" value="YVTN repeat-like/Quinoprotein amine dehydrogenase"/>
    <property type="match status" value="1"/>
</dbReference>
<dbReference type="SUPFAM" id="SSF56784">
    <property type="entry name" value="HAD-like"/>
    <property type="match status" value="1"/>
</dbReference>
<feature type="transmembrane region" description="Helical" evidence="6">
    <location>
        <begin position="587"/>
        <end position="610"/>
    </location>
</feature>
<keyword evidence="3 6" id="KW-1133">Transmembrane helix</keyword>
<feature type="transmembrane region" description="Helical" evidence="6">
    <location>
        <begin position="40"/>
        <end position="58"/>
    </location>
</feature>
<feature type="transmembrane region" description="Helical" evidence="6">
    <location>
        <begin position="725"/>
        <end position="747"/>
    </location>
</feature>
<evidence type="ECO:0000256" key="4">
    <source>
        <dbReference type="ARBA" id="ARBA00023136"/>
    </source>
</evidence>
<evidence type="ECO:0000313" key="9">
    <source>
        <dbReference type="Proteomes" id="UP000591131"/>
    </source>
</evidence>
<dbReference type="InterPro" id="IPR007788">
    <property type="entry name" value="QCT"/>
</dbReference>
<dbReference type="Pfam" id="PF05096">
    <property type="entry name" value="Glu_cyclase_2"/>
    <property type="match status" value="1"/>
</dbReference>
<feature type="transmembrane region" description="Helical" evidence="6">
    <location>
        <begin position="630"/>
        <end position="651"/>
    </location>
</feature>
<dbReference type="PANTHER" id="PTHR22950">
    <property type="entry name" value="AMINO ACID TRANSPORTER"/>
    <property type="match status" value="1"/>
</dbReference>
<dbReference type="InterPro" id="IPR023214">
    <property type="entry name" value="HAD_sf"/>
</dbReference>
<feature type="transmembrane region" description="Helical" evidence="6">
    <location>
        <begin position="759"/>
        <end position="784"/>
    </location>
</feature>
<feature type="transmembrane region" description="Helical" evidence="6">
    <location>
        <begin position="1103"/>
        <end position="1128"/>
    </location>
</feature>
<dbReference type="Gene3D" id="3.40.50.1000">
    <property type="entry name" value="HAD superfamily/HAD-like"/>
    <property type="match status" value="1"/>
</dbReference>
<name>A0A7J6LUU0_PERCH</name>
<feature type="transmembrane region" description="Helical" evidence="6">
    <location>
        <begin position="913"/>
        <end position="936"/>
    </location>
</feature>
<sequence length="1132" mass="125809">MAVSSSRRRKGPSATQTDSTIAGEKTQRNQALVAHKRSQLTMLLVLCLAIVSILVWYAQPSSKVGRRTQEAPVSKEATHYDYDVIEVMPHDPKCFTQGLEYDPYDGALIESCGWWKESRITKNGKVIYRFKDEEFAEGITIGEKGKIHALTWRNYKAYIIDSATGRELKSVKYPHIGWGLTYDPDKKVLYSTDGSDVLYTLAVEDFRDLSQCKVKVDIGDGQERSVGMLNELEWIDGIIYANIFMNVLPPVYPYYVVGIDPSACRVTRILNFRGIHEPSGDLSNNVMNGIAKSNTSDGDLIVTGKRFEEGYKLCIFTNQSSIGRMVEKEALIMQLGKIIERFDQFISWLEEICRSDLNIYVFAALARGDLPCGHDRFRKPATGMWHYMVEQTNGGVDVDLSKCMMIVEVFVAAGLALGSVFMSTWRVGPGSQYLSGSYVERSEPDYSDSSSSESSLPPVVVGFPSRSYGLIYVVGKLAAAATIPLVDSNRRQSWLELAESTCDRWETFNASQPLFADAPPCIGKSVGIEKCTEDFNTHLADRCLMYKRMLMLSWCEYFIIATATSIEVLIGIALLTTSLLKWKHYYLVMLSLCATLLWGGIVGYFILTWISFKRLARSGTFPYPTVSFGFFANFLACVITLWAIGHLFMLTKSIRPADERKRGRHGLLDTEGSVRDELDLVSQTVGVVPLNDGTAKQQAMSSTASEASSPKEEMKPKKDTWASRTFAPGSSFTATIAVIKATLGGAILSNTYMMAIGGYVSAITLLIFMAVLNVFSLDMIVRTVEKTGKKSYAEIIEHLYGRKVLYGFQIAMVIFCLGSSASYLVTVVDSLAPLFNQLTIDEPHAWYHIMLTSRYYLSLIMLGVIMYPICLVKSLGSLRYLTIVSIMGIFWLAIVALYLLGSNGISENFNSGHAYAPINWISCIEGVTTYIFGFCNQANMPEIYMEMSPRSPKKLRWVAIWSAIVSCGVYFIIAIPFLLVFGSDSQSSVLINMAAWIPKGDVVVIIGFIWTGISFIGTYPFMIYPIRVALINTFKPKRADFWGVIVVTIAVIISYLIDIALPDVSILMGIVGAIAGSILCFIAPGYFCISTSKSKKFFAKENWLYASFVILGCITLVGGTAISVYQILEFFS</sequence>
<feature type="transmembrane region" description="Helical" evidence="6">
    <location>
        <begin position="557"/>
        <end position="580"/>
    </location>
</feature>
<dbReference type="InterPro" id="IPR011044">
    <property type="entry name" value="Quino_amine_DH_bsu"/>
</dbReference>
<evidence type="ECO:0000256" key="5">
    <source>
        <dbReference type="SAM" id="MobiDB-lite"/>
    </source>
</evidence>
<dbReference type="GO" id="GO:0015179">
    <property type="term" value="F:L-amino acid transmembrane transporter activity"/>
    <property type="evidence" value="ECO:0007669"/>
    <property type="project" value="TreeGrafter"/>
</dbReference>
<feature type="transmembrane region" description="Helical" evidence="6">
    <location>
        <begin position="957"/>
        <end position="982"/>
    </location>
</feature>
<feature type="compositionally biased region" description="Basic and acidic residues" evidence="5">
    <location>
        <begin position="709"/>
        <end position="720"/>
    </location>
</feature>
<feature type="compositionally biased region" description="Basic residues" evidence="5">
    <location>
        <begin position="1"/>
        <end position="11"/>
    </location>
</feature>
<keyword evidence="2 6" id="KW-0812">Transmembrane</keyword>
<feature type="compositionally biased region" description="Polar residues" evidence="5">
    <location>
        <begin position="699"/>
        <end position="708"/>
    </location>
</feature>
<feature type="transmembrane region" description="Helical" evidence="6">
    <location>
        <begin position="845"/>
        <end position="868"/>
    </location>
</feature>
<dbReference type="GO" id="GO:0016603">
    <property type="term" value="F:glutaminyl-peptide cyclotransferase activity"/>
    <property type="evidence" value="ECO:0007669"/>
    <property type="project" value="InterPro"/>
</dbReference>
<feature type="transmembrane region" description="Helical" evidence="6">
    <location>
        <begin position="804"/>
        <end position="825"/>
    </location>
</feature>
<comment type="caution">
    <text evidence="8">The sequence shown here is derived from an EMBL/GenBank/DDBJ whole genome shotgun (WGS) entry which is preliminary data.</text>
</comment>
<evidence type="ECO:0000313" key="8">
    <source>
        <dbReference type="EMBL" id="KAF4663068.1"/>
    </source>
</evidence>
<dbReference type="InterPro" id="IPR036412">
    <property type="entry name" value="HAD-like_sf"/>
</dbReference>
<comment type="subcellular location">
    <subcellularLocation>
        <location evidence="1">Membrane</location>
        <topology evidence="1">Multi-pass membrane protein</topology>
    </subcellularLocation>
</comment>
<feature type="region of interest" description="Disordered" evidence="5">
    <location>
        <begin position="1"/>
        <end position="27"/>
    </location>
</feature>
<feature type="transmembrane region" description="Helical" evidence="6">
    <location>
        <begin position="1002"/>
        <end position="1021"/>
    </location>
</feature>
<proteinExistence type="predicted"/>
<evidence type="ECO:0000256" key="6">
    <source>
        <dbReference type="SAM" id="Phobius"/>
    </source>
</evidence>
<feature type="domain" description="Amino acid transporter transmembrane" evidence="7">
    <location>
        <begin position="729"/>
        <end position="1123"/>
    </location>
</feature>
<dbReference type="GO" id="GO:0016020">
    <property type="term" value="C:membrane"/>
    <property type="evidence" value="ECO:0007669"/>
    <property type="project" value="UniProtKB-SubCell"/>
</dbReference>
<protein>
    <recommendedName>
        <fullName evidence="7">Amino acid transporter transmembrane domain-containing protein</fullName>
    </recommendedName>
</protein>
<keyword evidence="9" id="KW-1185">Reference proteome</keyword>
<dbReference type="Proteomes" id="UP000591131">
    <property type="component" value="Unassembled WGS sequence"/>
</dbReference>
<evidence type="ECO:0000256" key="2">
    <source>
        <dbReference type="ARBA" id="ARBA00022692"/>
    </source>
</evidence>
<dbReference type="InterPro" id="IPR013057">
    <property type="entry name" value="AA_transpt_TM"/>
</dbReference>
<evidence type="ECO:0000256" key="1">
    <source>
        <dbReference type="ARBA" id="ARBA00004141"/>
    </source>
</evidence>
<organism evidence="8 9">
    <name type="scientific">Perkinsus chesapeaki</name>
    <name type="common">Clam parasite</name>
    <name type="synonym">Perkinsus andrewsi</name>
    <dbReference type="NCBI Taxonomy" id="330153"/>
    <lineage>
        <taxon>Eukaryota</taxon>
        <taxon>Sar</taxon>
        <taxon>Alveolata</taxon>
        <taxon>Perkinsozoa</taxon>
        <taxon>Perkinsea</taxon>
        <taxon>Perkinsida</taxon>
        <taxon>Perkinsidae</taxon>
        <taxon>Perkinsus</taxon>
    </lineage>
</organism>
<gene>
    <name evidence="8" type="ORF">FOL47_005914</name>
</gene>
<feature type="transmembrane region" description="Helical" evidence="6">
    <location>
        <begin position="880"/>
        <end position="901"/>
    </location>
</feature>
<reference evidence="8 9" key="1">
    <citation type="submission" date="2020-04" db="EMBL/GenBank/DDBJ databases">
        <title>Perkinsus chesapeaki whole genome sequence.</title>
        <authorList>
            <person name="Bogema D.R."/>
        </authorList>
    </citation>
    <scope>NUCLEOTIDE SEQUENCE [LARGE SCALE GENOMIC DNA]</scope>
    <source>
        <strain evidence="8">ATCC PRA-425</strain>
    </source>
</reference>
<dbReference type="AlphaFoldDB" id="A0A7J6LUU0"/>
<accession>A0A7J6LUU0</accession>
<evidence type="ECO:0000256" key="3">
    <source>
        <dbReference type="ARBA" id="ARBA00022989"/>
    </source>
</evidence>
<feature type="transmembrane region" description="Helical" evidence="6">
    <location>
        <begin position="1041"/>
        <end position="1060"/>
    </location>
</feature>